<keyword evidence="3" id="KW-1185">Reference proteome</keyword>
<evidence type="ECO:0000313" key="2">
    <source>
        <dbReference type="EMBL" id="MDQ0505266.1"/>
    </source>
</evidence>
<protein>
    <recommendedName>
        <fullName evidence="1">DUF6129 domain-containing protein</fullName>
    </recommendedName>
</protein>
<comment type="caution">
    <text evidence="2">The sequence shown here is derived from an EMBL/GenBank/DDBJ whole genome shotgun (WGS) entry which is preliminary data.</text>
</comment>
<dbReference type="Proteomes" id="UP001241747">
    <property type="component" value="Unassembled WGS sequence"/>
</dbReference>
<accession>A0ABU0LDQ1</accession>
<dbReference type="RefSeq" id="WP_237344441.1">
    <property type="nucleotide sequence ID" value="NZ_JABWGX010000004.1"/>
</dbReference>
<dbReference type="Pfam" id="PF19624">
    <property type="entry name" value="DUF6129"/>
    <property type="match status" value="1"/>
</dbReference>
<dbReference type="EMBL" id="JAUSVY010000004">
    <property type="protein sequence ID" value="MDQ0505266.1"/>
    <property type="molecule type" value="Genomic_DNA"/>
</dbReference>
<gene>
    <name evidence="2" type="ORF">QOZ94_002062</name>
</gene>
<reference evidence="2 3" key="1">
    <citation type="submission" date="2023-07" db="EMBL/GenBank/DDBJ databases">
        <title>Genomic Encyclopedia of Type Strains, Phase IV (KMG-IV): sequencing the most valuable type-strain genomes for metagenomic binning, comparative biology and taxonomic classification.</title>
        <authorList>
            <person name="Goeker M."/>
        </authorList>
    </citation>
    <scope>NUCLEOTIDE SEQUENCE [LARGE SCALE GENOMIC DNA]</scope>
    <source>
        <strain evidence="2 3">DSM 3770</strain>
    </source>
</reference>
<organism evidence="2 3">
    <name type="scientific">Xanthobacter agilis</name>
    <dbReference type="NCBI Taxonomy" id="47492"/>
    <lineage>
        <taxon>Bacteria</taxon>
        <taxon>Pseudomonadati</taxon>
        <taxon>Pseudomonadota</taxon>
        <taxon>Alphaproteobacteria</taxon>
        <taxon>Hyphomicrobiales</taxon>
        <taxon>Xanthobacteraceae</taxon>
        <taxon>Xanthobacter</taxon>
    </lineage>
</organism>
<feature type="domain" description="DUF6129" evidence="1">
    <location>
        <begin position="26"/>
        <end position="73"/>
    </location>
</feature>
<evidence type="ECO:0000313" key="3">
    <source>
        <dbReference type="Proteomes" id="UP001241747"/>
    </source>
</evidence>
<proteinExistence type="predicted"/>
<evidence type="ECO:0000259" key="1">
    <source>
        <dbReference type="Pfam" id="PF19624"/>
    </source>
</evidence>
<name>A0ABU0LDQ1_XANAG</name>
<dbReference type="InterPro" id="IPR046132">
    <property type="entry name" value="DUF6129"/>
</dbReference>
<sequence>MAVSDTDLSEIQKVLTAEDLAGPVFAELRQRLPKLSWTQCDASDVCEPPFLSFAAFDIHLIDTADHCVQITSDPARATGVILAKKN</sequence>